<feature type="transmembrane region" description="Helical" evidence="1">
    <location>
        <begin position="6"/>
        <end position="23"/>
    </location>
</feature>
<dbReference type="Proteomes" id="UP000191133">
    <property type="component" value="Unassembled WGS sequence"/>
</dbReference>
<evidence type="ECO:0000256" key="1">
    <source>
        <dbReference type="SAM" id="Phobius"/>
    </source>
</evidence>
<dbReference type="RefSeq" id="WP_032976475.1">
    <property type="nucleotide sequence ID" value="NZ_CP118899.1"/>
</dbReference>
<proteinExistence type="predicted"/>
<name>A0A1W1H040_9GAMM</name>
<sequence>MTAWDAVNYTLLAAGLVMLVLGYRRSNRNMLLCAGVLLLAFNGVEDFANGFAEGHAGSSARTL</sequence>
<evidence type="ECO:0000313" key="2">
    <source>
        <dbReference type="EMBL" id="SLM24844.1"/>
    </source>
</evidence>
<keyword evidence="1" id="KW-1133">Transmembrane helix</keyword>
<organism evidence="2 3">
    <name type="scientific">Stenotrophomonas indicatrix</name>
    <dbReference type="NCBI Taxonomy" id="2045451"/>
    <lineage>
        <taxon>Bacteria</taxon>
        <taxon>Pseudomonadati</taxon>
        <taxon>Pseudomonadota</taxon>
        <taxon>Gammaproteobacteria</taxon>
        <taxon>Lysobacterales</taxon>
        <taxon>Lysobacteraceae</taxon>
        <taxon>Stenotrophomonas</taxon>
    </lineage>
</organism>
<accession>A0A1W1H040</accession>
<keyword evidence="1" id="KW-0812">Transmembrane</keyword>
<dbReference type="AlphaFoldDB" id="A0A1W1H040"/>
<dbReference type="EMBL" id="FWEU01000003">
    <property type="protein sequence ID" value="SLM24844.1"/>
    <property type="molecule type" value="Genomic_DNA"/>
</dbReference>
<gene>
    <name evidence="2" type="ORF">SAMN04488690_2571</name>
</gene>
<keyword evidence="1" id="KW-0472">Membrane</keyword>
<reference evidence="3" key="1">
    <citation type="submission" date="2016-10" db="EMBL/GenBank/DDBJ databases">
        <authorList>
            <person name="Varghese N."/>
        </authorList>
    </citation>
    <scope>NUCLEOTIDE SEQUENCE [LARGE SCALE GENOMIC DNA]</scope>
    <source>
        <strain evidence="3">92MFCol6.1</strain>
    </source>
</reference>
<protein>
    <submittedName>
        <fullName evidence="2">Uncharacterized protein</fullName>
    </submittedName>
</protein>
<evidence type="ECO:0000313" key="3">
    <source>
        <dbReference type="Proteomes" id="UP000191133"/>
    </source>
</evidence>